<evidence type="ECO:0000259" key="12">
    <source>
        <dbReference type="PROSITE" id="PS51352"/>
    </source>
</evidence>
<dbReference type="Proteomes" id="UP000225379">
    <property type="component" value="Unassembled WGS sequence"/>
</dbReference>
<comment type="function">
    <text evidence="1">Thiol-specific peroxidase that catalyzes the reduction of hydrogen peroxide and organic hydroperoxides to water and alcohols, respectively. Plays a role in cell protection against oxidative stress by detoxifying peroxides and as sensor of hydrogen peroxide-mediated signaling events.</text>
</comment>
<evidence type="ECO:0000256" key="6">
    <source>
        <dbReference type="ARBA" id="ARBA00023157"/>
    </source>
</evidence>
<dbReference type="SUPFAM" id="SSF52833">
    <property type="entry name" value="Thioredoxin-like"/>
    <property type="match status" value="1"/>
</dbReference>
<evidence type="ECO:0000313" key="13">
    <source>
        <dbReference type="EMBL" id="PGH57329.1"/>
    </source>
</evidence>
<evidence type="ECO:0000256" key="4">
    <source>
        <dbReference type="ARBA" id="ARBA00022862"/>
    </source>
</evidence>
<dbReference type="AlphaFoldDB" id="A0A2B8BHX8"/>
<keyword evidence="7" id="KW-0676">Redox-active center</keyword>
<dbReference type="PROSITE" id="PS51352">
    <property type="entry name" value="THIOREDOXIN_2"/>
    <property type="match status" value="1"/>
</dbReference>
<name>A0A2B8BHX8_9PROT</name>
<dbReference type="PANTHER" id="PTHR42801:SF7">
    <property type="entry name" value="SLL1159 PROTEIN"/>
    <property type="match status" value="1"/>
</dbReference>
<evidence type="ECO:0000256" key="2">
    <source>
        <dbReference type="ARBA" id="ARBA00013017"/>
    </source>
</evidence>
<dbReference type="PANTHER" id="PTHR42801">
    <property type="entry name" value="THIOREDOXIN-DEPENDENT PEROXIDE REDUCTASE"/>
    <property type="match status" value="1"/>
</dbReference>
<dbReference type="InterPro" id="IPR050924">
    <property type="entry name" value="Peroxiredoxin_BCP/PrxQ"/>
</dbReference>
<evidence type="ECO:0000256" key="7">
    <source>
        <dbReference type="ARBA" id="ARBA00023284"/>
    </source>
</evidence>
<gene>
    <name evidence="13" type="ORF">CRT60_12835</name>
</gene>
<protein>
    <recommendedName>
        <fullName evidence="2">thioredoxin-dependent peroxiredoxin</fullName>
        <ecNumber evidence="2">1.11.1.24</ecNumber>
    </recommendedName>
    <alternativeName>
        <fullName evidence="8">Thioredoxin peroxidase</fullName>
    </alternativeName>
    <alternativeName>
        <fullName evidence="10">Thioredoxin-dependent peroxiredoxin Bcp</fullName>
    </alternativeName>
</protein>
<dbReference type="OrthoDB" id="9809746at2"/>
<comment type="caution">
    <text evidence="13">The sequence shown here is derived from an EMBL/GenBank/DDBJ whole genome shotgun (WGS) entry which is preliminary data.</text>
</comment>
<feature type="domain" description="Thioredoxin" evidence="12">
    <location>
        <begin position="69"/>
        <end position="245"/>
    </location>
</feature>
<proteinExistence type="inferred from homology"/>
<dbReference type="EMBL" id="PDKW01000040">
    <property type="protein sequence ID" value="PGH57329.1"/>
    <property type="molecule type" value="Genomic_DNA"/>
</dbReference>
<keyword evidence="14" id="KW-1185">Reference proteome</keyword>
<dbReference type="InterPro" id="IPR036249">
    <property type="entry name" value="Thioredoxin-like_sf"/>
</dbReference>
<dbReference type="EC" id="1.11.1.24" evidence="2"/>
<dbReference type="InterPro" id="IPR000866">
    <property type="entry name" value="AhpC/TSA"/>
</dbReference>
<evidence type="ECO:0000256" key="1">
    <source>
        <dbReference type="ARBA" id="ARBA00003330"/>
    </source>
</evidence>
<evidence type="ECO:0000256" key="10">
    <source>
        <dbReference type="ARBA" id="ARBA00042639"/>
    </source>
</evidence>
<dbReference type="CDD" id="cd02970">
    <property type="entry name" value="PRX_like2"/>
    <property type="match status" value="1"/>
</dbReference>
<evidence type="ECO:0000256" key="5">
    <source>
        <dbReference type="ARBA" id="ARBA00023002"/>
    </source>
</evidence>
<evidence type="ECO:0000256" key="11">
    <source>
        <dbReference type="ARBA" id="ARBA00049091"/>
    </source>
</evidence>
<keyword evidence="6" id="KW-1015">Disulfide bond</keyword>
<comment type="similarity">
    <text evidence="9">Belongs to the peroxiredoxin family. BCP/PrxQ subfamily.</text>
</comment>
<organism evidence="13 14">
    <name type="scientific">Azospirillum palustre</name>
    <dbReference type="NCBI Taxonomy" id="2044885"/>
    <lineage>
        <taxon>Bacteria</taxon>
        <taxon>Pseudomonadati</taxon>
        <taxon>Pseudomonadota</taxon>
        <taxon>Alphaproteobacteria</taxon>
        <taxon>Rhodospirillales</taxon>
        <taxon>Azospirillaceae</taxon>
        <taxon>Azospirillum</taxon>
    </lineage>
</organism>
<keyword evidence="5" id="KW-0560">Oxidoreductase</keyword>
<dbReference type="GO" id="GO:0008379">
    <property type="term" value="F:thioredoxin peroxidase activity"/>
    <property type="evidence" value="ECO:0007669"/>
    <property type="project" value="TreeGrafter"/>
</dbReference>
<accession>A0A2B8BHX8</accession>
<dbReference type="Pfam" id="PF00578">
    <property type="entry name" value="AhpC-TSA"/>
    <property type="match status" value="1"/>
</dbReference>
<dbReference type="GO" id="GO:0045454">
    <property type="term" value="P:cell redox homeostasis"/>
    <property type="evidence" value="ECO:0007669"/>
    <property type="project" value="TreeGrafter"/>
</dbReference>
<dbReference type="InterPro" id="IPR013766">
    <property type="entry name" value="Thioredoxin_domain"/>
</dbReference>
<comment type="catalytic activity">
    <reaction evidence="11">
        <text>a hydroperoxide + [thioredoxin]-dithiol = an alcohol + [thioredoxin]-disulfide + H2O</text>
        <dbReference type="Rhea" id="RHEA:62620"/>
        <dbReference type="Rhea" id="RHEA-COMP:10698"/>
        <dbReference type="Rhea" id="RHEA-COMP:10700"/>
        <dbReference type="ChEBI" id="CHEBI:15377"/>
        <dbReference type="ChEBI" id="CHEBI:29950"/>
        <dbReference type="ChEBI" id="CHEBI:30879"/>
        <dbReference type="ChEBI" id="CHEBI:35924"/>
        <dbReference type="ChEBI" id="CHEBI:50058"/>
        <dbReference type="EC" id="1.11.1.24"/>
    </reaction>
</comment>
<keyword evidence="3" id="KW-0575">Peroxidase</keyword>
<dbReference type="GO" id="GO:0034599">
    <property type="term" value="P:cellular response to oxidative stress"/>
    <property type="evidence" value="ECO:0007669"/>
    <property type="project" value="TreeGrafter"/>
</dbReference>
<evidence type="ECO:0000256" key="8">
    <source>
        <dbReference type="ARBA" id="ARBA00032824"/>
    </source>
</evidence>
<dbReference type="Gene3D" id="3.40.30.10">
    <property type="entry name" value="Glutaredoxin"/>
    <property type="match status" value="1"/>
</dbReference>
<dbReference type="GO" id="GO:0005737">
    <property type="term" value="C:cytoplasm"/>
    <property type="evidence" value="ECO:0007669"/>
    <property type="project" value="TreeGrafter"/>
</dbReference>
<evidence type="ECO:0000256" key="9">
    <source>
        <dbReference type="ARBA" id="ARBA00038489"/>
    </source>
</evidence>
<evidence type="ECO:0000256" key="3">
    <source>
        <dbReference type="ARBA" id="ARBA00022559"/>
    </source>
</evidence>
<reference evidence="14" key="1">
    <citation type="submission" date="2017-10" db="EMBL/GenBank/DDBJ databases">
        <authorList>
            <person name="Kravchenko I.K."/>
            <person name="Grouzdev D.S."/>
        </authorList>
    </citation>
    <scope>NUCLEOTIDE SEQUENCE [LARGE SCALE GENOMIC DNA]</scope>
    <source>
        <strain evidence="14">B2</strain>
    </source>
</reference>
<keyword evidence="4" id="KW-0049">Antioxidant</keyword>
<sequence>MRVPICFASPAFDRIGSPDTPTGNFPMRLQRQLRNIRAQAGKTLPPGVMAMMDRVIADLKARGVELGALRPGLQAPDFALPNHLGRTVSLYETLERGPVVLLFYRGEWCPYCCAQLRAMQLALPQLTAGGARLVAVSPELPDHSLTLAERNALDFDILSDQGAMVARSYGLVFRVPDEMRDLYRDRGLDFNARQGRPPGEPWQLPIPATYLLSPSGVVRFAAIDADFTQRPEPQALVDLLHDRVPAS</sequence>
<evidence type="ECO:0000313" key="14">
    <source>
        <dbReference type="Proteomes" id="UP000225379"/>
    </source>
</evidence>